<keyword evidence="1" id="KW-1133">Transmembrane helix</keyword>
<dbReference type="Proteomes" id="UP000248039">
    <property type="component" value="Unassembled WGS sequence"/>
</dbReference>
<protein>
    <recommendedName>
        <fullName evidence="4">NACHT domain-containing protein</fullName>
    </recommendedName>
</protein>
<organism evidence="2 3">
    <name type="scientific">Streptomyces tateyamensis</name>
    <dbReference type="NCBI Taxonomy" id="565073"/>
    <lineage>
        <taxon>Bacteria</taxon>
        <taxon>Bacillati</taxon>
        <taxon>Actinomycetota</taxon>
        <taxon>Actinomycetes</taxon>
        <taxon>Kitasatosporales</taxon>
        <taxon>Streptomycetaceae</taxon>
        <taxon>Streptomyces</taxon>
    </lineage>
</organism>
<name>A0A2V4NIJ9_9ACTN</name>
<feature type="transmembrane region" description="Helical" evidence="1">
    <location>
        <begin position="767"/>
        <end position="784"/>
    </location>
</feature>
<dbReference type="AlphaFoldDB" id="A0A2V4NIJ9"/>
<dbReference type="EMBL" id="PYBW01000132">
    <property type="protein sequence ID" value="PYC69053.1"/>
    <property type="molecule type" value="Genomic_DNA"/>
</dbReference>
<proteinExistence type="predicted"/>
<reference evidence="2 3" key="1">
    <citation type="submission" date="2018-03" db="EMBL/GenBank/DDBJ databases">
        <title>Bioinformatic expansion and discovery of thiopeptide antibiotics.</title>
        <authorList>
            <person name="Schwalen C.J."/>
            <person name="Hudson G.A."/>
            <person name="Mitchell D.A."/>
        </authorList>
    </citation>
    <scope>NUCLEOTIDE SEQUENCE [LARGE SCALE GENOMIC DNA]</scope>
    <source>
        <strain evidence="2 3">ATCC 21389</strain>
    </source>
</reference>
<feature type="transmembrane region" description="Helical" evidence="1">
    <location>
        <begin position="274"/>
        <end position="294"/>
    </location>
</feature>
<keyword evidence="3" id="KW-1185">Reference proteome</keyword>
<feature type="transmembrane region" description="Helical" evidence="1">
    <location>
        <begin position="900"/>
        <end position="917"/>
    </location>
</feature>
<dbReference type="Gene3D" id="3.40.50.300">
    <property type="entry name" value="P-loop containing nucleotide triphosphate hydrolases"/>
    <property type="match status" value="1"/>
</dbReference>
<keyword evidence="1" id="KW-0472">Membrane</keyword>
<evidence type="ECO:0000256" key="1">
    <source>
        <dbReference type="SAM" id="Phobius"/>
    </source>
</evidence>
<sequence>MVELWATAGGAARGQAVASSRAVEIKNGDEYGSGFLIADQLVLTAYHVVRPLGGQPDLRVSRLRDTARFGAALLWPTEPVDVERNRQDDLALLRITDPEWAAPRVPPVRLGQLPETEAECAFLCFPRFKAGRSFRDSRVERRGSVEPLDDARGLFSIKVRREDASFGAPGQSRWPGASGAAVWSGGLLVGVLTRDVSHLEPRGSGHDRLAAIRIEQFLGHGAKQLPFVDALLIHGIQPAAPEAAAEAAAVVFTKDPSAPPSAAGTTSTARSRRVGLQALTGLLLLGLAVAAWPLLGQHLAVGSTMLPARASGTAGVFAAMLLLLGRRGRRPTGAPRELSAAEEKLRRAFAEDLRDRRRRALGGAGSGSAIDVPFHLLPGRLRPARSAPTGSFTGVLEYFLPLSPQRLVITGPPGSGKSLLALELANRLLGDRSNPLAFFTGIASWDPTAPFLDWLTGVVAQQYEGIDPELVRALVTTERLVPVLDGLDEMDTAAALHLRARAALDKLTDYPHPVVLTCRQEAFRELAAQDAWLRGAATVALEKVSPAAAEEYLTAHQADLDLLRETRVLAGLHHAESAFAMALDSPWMLSLLAAVSRSRAGAAALRAFTADLPRSEEAVRGLRTLLVSQLVPARVEGSSDRPRAFTQQAVQNWLSTIARFLYVEGLPTQPEQPRSRRDIVPHRLWPICGDQAPRLAAAALTAACWLPLYTCLLLALLTKHYLPFPGLGLLALLTALPAISIRSVHGRWVQPRDINLRSLRTPLGRRRAGRGLLLGGLLALADAYCFPWPFAVSFGAGFAFVFGTGFAVAVRRDVDEYTAQRTGGLIGAVTALLGGVAAHRFGAVGGLACGWGAGALGLILAVRRGIAVRQRDGSDPGGLPDPDFSGLATPATAVRRDLRAGLIAGSLVAGLALWATLTPALSVPVPLAVATAVSAGLAAGLGFVAEASRVYAGMLLIARGRLLPWRLTAFLEWAHREELLRTAARAYQFRHDELLEHLGGGSPWSGLTGHGGADSLPGPSHRG</sequence>
<feature type="transmembrane region" description="Helical" evidence="1">
    <location>
        <begin position="695"/>
        <end position="718"/>
    </location>
</feature>
<dbReference type="OrthoDB" id="419058at2"/>
<dbReference type="SUPFAM" id="SSF50494">
    <property type="entry name" value="Trypsin-like serine proteases"/>
    <property type="match status" value="1"/>
</dbReference>
<dbReference type="SUPFAM" id="SSF52540">
    <property type="entry name" value="P-loop containing nucleoside triphosphate hydrolases"/>
    <property type="match status" value="1"/>
</dbReference>
<dbReference type="InterPro" id="IPR027417">
    <property type="entry name" value="P-loop_NTPase"/>
</dbReference>
<dbReference type="Pfam" id="PF13365">
    <property type="entry name" value="Trypsin_2"/>
    <property type="match status" value="1"/>
</dbReference>
<feature type="transmembrane region" description="Helical" evidence="1">
    <location>
        <begin position="844"/>
        <end position="862"/>
    </location>
</feature>
<evidence type="ECO:0008006" key="4">
    <source>
        <dbReference type="Google" id="ProtNLM"/>
    </source>
</evidence>
<feature type="transmembrane region" description="Helical" evidence="1">
    <location>
        <begin position="923"/>
        <end position="945"/>
    </location>
</feature>
<keyword evidence="1" id="KW-0812">Transmembrane</keyword>
<feature type="transmembrane region" description="Helical" evidence="1">
    <location>
        <begin position="306"/>
        <end position="324"/>
    </location>
</feature>
<dbReference type="InterPro" id="IPR009003">
    <property type="entry name" value="Peptidase_S1_PA"/>
</dbReference>
<feature type="transmembrane region" description="Helical" evidence="1">
    <location>
        <begin position="724"/>
        <end position="746"/>
    </location>
</feature>
<dbReference type="Gene3D" id="2.40.10.10">
    <property type="entry name" value="Trypsin-like serine proteases"/>
    <property type="match status" value="1"/>
</dbReference>
<dbReference type="InterPro" id="IPR043504">
    <property type="entry name" value="Peptidase_S1_PA_chymotrypsin"/>
</dbReference>
<gene>
    <name evidence="2" type="ORF">C7C46_28480</name>
</gene>
<comment type="caution">
    <text evidence="2">The sequence shown here is derived from an EMBL/GenBank/DDBJ whole genome shotgun (WGS) entry which is preliminary data.</text>
</comment>
<feature type="transmembrane region" description="Helical" evidence="1">
    <location>
        <begin position="790"/>
        <end position="810"/>
    </location>
</feature>
<accession>A0A2V4NIJ9</accession>
<evidence type="ECO:0000313" key="2">
    <source>
        <dbReference type="EMBL" id="PYC69053.1"/>
    </source>
</evidence>
<evidence type="ECO:0000313" key="3">
    <source>
        <dbReference type="Proteomes" id="UP000248039"/>
    </source>
</evidence>
<feature type="transmembrane region" description="Helical" evidence="1">
    <location>
        <begin position="822"/>
        <end position="838"/>
    </location>
</feature>